<protein>
    <submittedName>
        <fullName evidence="8">Sigma 54-interacting transcriptional regulator</fullName>
    </submittedName>
</protein>
<dbReference type="InterPro" id="IPR025943">
    <property type="entry name" value="Sigma_54_int_dom_ATP-bd_2"/>
</dbReference>
<dbReference type="InterPro" id="IPR025662">
    <property type="entry name" value="Sigma_54_int_dom_ATP-bd_1"/>
</dbReference>
<dbReference type="InterPro" id="IPR025944">
    <property type="entry name" value="Sigma_54_int_dom_CS"/>
</dbReference>
<keyword evidence="4" id="KW-0238">DNA-binding</keyword>
<comment type="caution">
    <text evidence="8">The sequence shown here is derived from an EMBL/GenBank/DDBJ whole genome shotgun (WGS) entry which is preliminary data.</text>
</comment>
<dbReference type="PROSITE" id="PS50006">
    <property type="entry name" value="FHA_DOMAIN"/>
    <property type="match status" value="1"/>
</dbReference>
<evidence type="ECO:0000256" key="1">
    <source>
        <dbReference type="ARBA" id="ARBA00022741"/>
    </source>
</evidence>
<dbReference type="EMBL" id="JAGTJJ010000019">
    <property type="protein sequence ID" value="MDC3984234.1"/>
    <property type="molecule type" value="Genomic_DNA"/>
</dbReference>
<dbReference type="SUPFAM" id="SSF46689">
    <property type="entry name" value="Homeodomain-like"/>
    <property type="match status" value="1"/>
</dbReference>
<keyword evidence="1" id="KW-0547">Nucleotide-binding</keyword>
<feature type="domain" description="FHA" evidence="6">
    <location>
        <begin position="48"/>
        <end position="97"/>
    </location>
</feature>
<dbReference type="CDD" id="cd00060">
    <property type="entry name" value="FHA"/>
    <property type="match status" value="1"/>
</dbReference>
<dbReference type="SUPFAM" id="SSF52540">
    <property type="entry name" value="P-loop containing nucleoside triphosphate hydrolases"/>
    <property type="match status" value="1"/>
</dbReference>
<evidence type="ECO:0000313" key="9">
    <source>
        <dbReference type="Proteomes" id="UP001151081"/>
    </source>
</evidence>
<keyword evidence="3" id="KW-0805">Transcription regulation</keyword>
<dbReference type="Gene3D" id="2.60.200.20">
    <property type="match status" value="1"/>
</dbReference>
<dbReference type="InterPro" id="IPR009057">
    <property type="entry name" value="Homeodomain-like_sf"/>
</dbReference>
<name>A0A9X3X4Q3_9BACT</name>
<dbReference type="InterPro" id="IPR032030">
    <property type="entry name" value="YscD_cytoplasmic_dom"/>
</dbReference>
<dbReference type="InterPro" id="IPR002197">
    <property type="entry name" value="HTH_Fis"/>
</dbReference>
<accession>A0A9X3X4Q3</accession>
<dbReference type="InterPro" id="IPR002078">
    <property type="entry name" value="Sigma_54_int"/>
</dbReference>
<dbReference type="Pfam" id="PF16697">
    <property type="entry name" value="Yop-YscD_cpl"/>
    <property type="match status" value="1"/>
</dbReference>
<dbReference type="PROSITE" id="PS00688">
    <property type="entry name" value="SIGMA54_INTERACT_3"/>
    <property type="match status" value="1"/>
</dbReference>
<dbReference type="GO" id="GO:0006355">
    <property type="term" value="P:regulation of DNA-templated transcription"/>
    <property type="evidence" value="ECO:0007669"/>
    <property type="project" value="InterPro"/>
</dbReference>
<evidence type="ECO:0000313" key="8">
    <source>
        <dbReference type="EMBL" id="MDC3984234.1"/>
    </source>
</evidence>
<dbReference type="GO" id="GO:0043565">
    <property type="term" value="F:sequence-specific DNA binding"/>
    <property type="evidence" value="ECO:0007669"/>
    <property type="project" value="InterPro"/>
</dbReference>
<feature type="domain" description="Sigma-54 factor interaction" evidence="7">
    <location>
        <begin position="137"/>
        <end position="362"/>
    </location>
</feature>
<evidence type="ECO:0000256" key="2">
    <source>
        <dbReference type="ARBA" id="ARBA00022840"/>
    </source>
</evidence>
<dbReference type="Pfam" id="PF02954">
    <property type="entry name" value="HTH_8"/>
    <property type="match status" value="1"/>
</dbReference>
<dbReference type="SUPFAM" id="SSF49879">
    <property type="entry name" value="SMAD/FHA domain"/>
    <property type="match status" value="1"/>
</dbReference>
<proteinExistence type="predicted"/>
<keyword evidence="2" id="KW-0067">ATP-binding</keyword>
<dbReference type="InterPro" id="IPR058031">
    <property type="entry name" value="AAA_lid_NorR"/>
</dbReference>
<evidence type="ECO:0000259" key="7">
    <source>
        <dbReference type="PROSITE" id="PS50045"/>
    </source>
</evidence>
<dbReference type="InterPro" id="IPR003593">
    <property type="entry name" value="AAA+_ATPase"/>
</dbReference>
<dbReference type="Pfam" id="PF25601">
    <property type="entry name" value="AAA_lid_14"/>
    <property type="match status" value="1"/>
</dbReference>
<dbReference type="Gene3D" id="1.10.8.60">
    <property type="match status" value="1"/>
</dbReference>
<dbReference type="PRINTS" id="PR01590">
    <property type="entry name" value="HTHFIS"/>
</dbReference>
<dbReference type="PANTHER" id="PTHR32071:SF113">
    <property type="entry name" value="ALGINATE BIOSYNTHESIS TRANSCRIPTIONAL REGULATORY PROTEIN ALGB"/>
    <property type="match status" value="1"/>
</dbReference>
<dbReference type="CDD" id="cd00009">
    <property type="entry name" value="AAA"/>
    <property type="match status" value="1"/>
</dbReference>
<dbReference type="AlphaFoldDB" id="A0A9X3X4Q3"/>
<evidence type="ECO:0000256" key="3">
    <source>
        <dbReference type="ARBA" id="ARBA00023015"/>
    </source>
</evidence>
<keyword evidence="9" id="KW-1185">Reference proteome</keyword>
<sequence length="453" mass="49158">MSDFDDFEQGSTTRVPAPVTGLRLPSVDLVVVEGKDRGKRVTVQASLSRIGTAGNCDLVLTDPTVSRMHCELRVRAGTMTVKDHGSTNGTYVGGARIRDADVPAGTVLRVGATSIRVDVGDAPSFVEVSPRTSFGELVGASLPMRQLYAVLERVAPMDTTLLVTGETGTGKDVVARSVHAMSRRNAGSYVPIDCGAIPEALFESELFGHMRGAFSGATSDRRGVFEEADGGTLFLDEIGEMPLALQAKLLRAIETRTVRRVGGNTAKRVDVRIVAATNRDLARRVNEGTFREDLYYRLAVVEVSLPSLRERPEDVPLLAQHFYDKLSPGAGPLPQDFLRLLASRSFPGNVRELRNFIERSVSLGFVSPHGPPSAPPPSVERPHAELDDLVPLHLPLKDARQAWTERFEEVYLRAMLKKTGGNVTRAAELAGVSRRFLQRLAARLGIRASDEGA</sequence>
<dbReference type="PANTHER" id="PTHR32071">
    <property type="entry name" value="TRANSCRIPTIONAL REGULATORY PROTEIN"/>
    <property type="match status" value="1"/>
</dbReference>
<keyword evidence="5" id="KW-0804">Transcription</keyword>
<gene>
    <name evidence="8" type="ORF">KEG57_27245</name>
</gene>
<dbReference type="InterPro" id="IPR008984">
    <property type="entry name" value="SMAD_FHA_dom_sf"/>
</dbReference>
<dbReference type="PROSITE" id="PS00676">
    <property type="entry name" value="SIGMA54_INTERACT_2"/>
    <property type="match status" value="1"/>
</dbReference>
<dbReference type="PROSITE" id="PS00675">
    <property type="entry name" value="SIGMA54_INTERACT_1"/>
    <property type="match status" value="1"/>
</dbReference>
<dbReference type="RefSeq" id="WP_272458900.1">
    <property type="nucleotide sequence ID" value="NZ_JAGTJJ010000019.1"/>
</dbReference>
<dbReference type="FunFam" id="3.40.50.300:FF:000006">
    <property type="entry name" value="DNA-binding transcriptional regulator NtrC"/>
    <property type="match status" value="1"/>
</dbReference>
<evidence type="ECO:0000256" key="5">
    <source>
        <dbReference type="ARBA" id="ARBA00023163"/>
    </source>
</evidence>
<dbReference type="SMART" id="SM00382">
    <property type="entry name" value="AAA"/>
    <property type="match status" value="1"/>
</dbReference>
<organism evidence="8 9">
    <name type="scientific">Polyangium jinanense</name>
    <dbReference type="NCBI Taxonomy" id="2829994"/>
    <lineage>
        <taxon>Bacteria</taxon>
        <taxon>Pseudomonadati</taxon>
        <taxon>Myxococcota</taxon>
        <taxon>Polyangia</taxon>
        <taxon>Polyangiales</taxon>
        <taxon>Polyangiaceae</taxon>
        <taxon>Polyangium</taxon>
    </lineage>
</organism>
<dbReference type="InterPro" id="IPR027417">
    <property type="entry name" value="P-loop_NTPase"/>
</dbReference>
<dbReference type="SMART" id="SM00240">
    <property type="entry name" value="FHA"/>
    <property type="match status" value="1"/>
</dbReference>
<dbReference type="GO" id="GO:0005524">
    <property type="term" value="F:ATP binding"/>
    <property type="evidence" value="ECO:0007669"/>
    <property type="project" value="UniProtKB-KW"/>
</dbReference>
<reference evidence="8 9" key="1">
    <citation type="submission" date="2021-04" db="EMBL/GenBank/DDBJ databases">
        <title>Genome analysis of Polyangium sp.</title>
        <authorList>
            <person name="Li Y."/>
            <person name="Wang J."/>
        </authorList>
    </citation>
    <scope>NUCLEOTIDE SEQUENCE [LARGE SCALE GENOMIC DNA]</scope>
    <source>
        <strain evidence="8 9">SDU14</strain>
    </source>
</reference>
<dbReference type="PROSITE" id="PS50045">
    <property type="entry name" value="SIGMA54_INTERACT_4"/>
    <property type="match status" value="1"/>
</dbReference>
<dbReference type="Gene3D" id="3.40.50.300">
    <property type="entry name" value="P-loop containing nucleotide triphosphate hydrolases"/>
    <property type="match status" value="1"/>
</dbReference>
<evidence type="ECO:0000256" key="4">
    <source>
        <dbReference type="ARBA" id="ARBA00023125"/>
    </source>
</evidence>
<dbReference type="InterPro" id="IPR000253">
    <property type="entry name" value="FHA_dom"/>
</dbReference>
<dbReference type="Proteomes" id="UP001151081">
    <property type="component" value="Unassembled WGS sequence"/>
</dbReference>
<evidence type="ECO:0000259" key="6">
    <source>
        <dbReference type="PROSITE" id="PS50006"/>
    </source>
</evidence>
<dbReference type="Gene3D" id="1.10.10.60">
    <property type="entry name" value="Homeodomain-like"/>
    <property type="match status" value="1"/>
</dbReference>
<dbReference type="Pfam" id="PF00158">
    <property type="entry name" value="Sigma54_activat"/>
    <property type="match status" value="1"/>
</dbReference>